<dbReference type="PANTHER" id="PTHR46599">
    <property type="entry name" value="PIGGYBAC TRANSPOSABLE ELEMENT-DERIVED PROTEIN 4"/>
    <property type="match status" value="1"/>
</dbReference>
<dbReference type="Proteomes" id="UP000887567">
    <property type="component" value="Unplaced"/>
</dbReference>
<evidence type="ECO:0000259" key="2">
    <source>
        <dbReference type="Pfam" id="PF13843"/>
    </source>
</evidence>
<dbReference type="EnsemblMetazoa" id="XM_021055094.1">
    <property type="protein sequence ID" value="XP_020910753.1"/>
    <property type="gene ID" value="LOC110248556"/>
</dbReference>
<feature type="compositionally biased region" description="Acidic residues" evidence="1">
    <location>
        <begin position="1"/>
        <end position="35"/>
    </location>
</feature>
<feature type="domain" description="PiggyBac transposable element-derived protein" evidence="2">
    <location>
        <begin position="74"/>
        <end position="446"/>
    </location>
</feature>
<accession>A0A913XW23</accession>
<reference evidence="3" key="1">
    <citation type="submission" date="2022-11" db="UniProtKB">
        <authorList>
            <consortium name="EnsemblMetazoa"/>
        </authorList>
    </citation>
    <scope>IDENTIFICATION</scope>
</reference>
<dbReference type="OrthoDB" id="6073352at2759"/>
<protein>
    <recommendedName>
        <fullName evidence="2">PiggyBac transposable element-derived protein domain-containing protein</fullName>
    </recommendedName>
</protein>
<evidence type="ECO:0000313" key="3">
    <source>
        <dbReference type="EnsemblMetazoa" id="XP_020910753.1"/>
    </source>
</evidence>
<organism evidence="3 4">
    <name type="scientific">Exaiptasia diaphana</name>
    <name type="common">Tropical sea anemone</name>
    <name type="synonym">Aiptasia pulchella</name>
    <dbReference type="NCBI Taxonomy" id="2652724"/>
    <lineage>
        <taxon>Eukaryota</taxon>
        <taxon>Metazoa</taxon>
        <taxon>Cnidaria</taxon>
        <taxon>Anthozoa</taxon>
        <taxon>Hexacorallia</taxon>
        <taxon>Actiniaria</taxon>
        <taxon>Aiptasiidae</taxon>
        <taxon>Exaiptasia</taxon>
    </lineage>
</organism>
<keyword evidence="4" id="KW-1185">Reference proteome</keyword>
<proteinExistence type="predicted"/>
<dbReference type="KEGG" id="epa:110248556"/>
<dbReference type="RefSeq" id="XP_020910753.1">
    <property type="nucleotide sequence ID" value="XM_021055094.1"/>
</dbReference>
<dbReference type="Pfam" id="PF13843">
    <property type="entry name" value="DDE_Tnp_1_7"/>
    <property type="match status" value="1"/>
</dbReference>
<evidence type="ECO:0000313" key="4">
    <source>
        <dbReference type="Proteomes" id="UP000887567"/>
    </source>
</evidence>
<evidence type="ECO:0000256" key="1">
    <source>
        <dbReference type="SAM" id="MobiDB-lite"/>
    </source>
</evidence>
<dbReference type="AlphaFoldDB" id="A0A913XW23"/>
<feature type="region of interest" description="Disordered" evidence="1">
    <location>
        <begin position="1"/>
        <end position="40"/>
    </location>
</feature>
<name>A0A913XW23_EXADI</name>
<dbReference type="GeneID" id="110248556"/>
<dbReference type="PANTHER" id="PTHR46599:SF3">
    <property type="entry name" value="PIGGYBAC TRANSPOSABLE ELEMENT-DERIVED PROTEIN 4"/>
    <property type="match status" value="1"/>
</dbReference>
<dbReference type="OMA" id="YHYASER"/>
<sequence length="489" mass="55499">MSDQEVDSGAESSDIYEESSGSDDEDSSSENEDVADQPVPKIWTRIYPPEDLDSLPFTARNVGARNNPPPESRPITYLSLFLTPEVLRCIVSETKKYADQQINSTISQGKPLSVRTLKWRRLNFDVAMLKKFLGLVINMGLVEKKDLVMYWDTKNPNTATPFFSSILSRNTFQLISRYLHCSDNTSNSAQHNSPNYDPLHKFRLLDSLNSGCKRYYVPAQCISIDESLIGMKNRTQLIQYIPNKHHHKWGVKLYSVTKSSTGFPLHTMVYCGKRGEGPPSDKGHSFDVVDKLINISGLTNKGYHLFVDNFYTSVTLAEHLYDKGVMLTGTMRSNRKGIPKMIKQAKPKIQECIYAKNVHTLVLSWKEKKSQKKPCIMLSTGLPSGMVEHPVRGGGTKPKPPVVSEYNKHMGGVDTLDQKVDFYAGERAFHKYWKKCFFALIDRMIVCSYILYQANTSDRPPLTRYKFMCGIVEELCAYNSIECENSVKM</sequence>
<dbReference type="InterPro" id="IPR029526">
    <property type="entry name" value="PGBD"/>
</dbReference>